<evidence type="ECO:0000259" key="2">
    <source>
        <dbReference type="PROSITE" id="PS50110"/>
    </source>
</evidence>
<reference evidence="3" key="1">
    <citation type="journal article" date="2014" name="Front. Microbiol.">
        <title>High frequency of phylogenetically diverse reductive dehalogenase-homologous genes in deep subseafloor sedimentary metagenomes.</title>
        <authorList>
            <person name="Kawai M."/>
            <person name="Futagami T."/>
            <person name="Toyoda A."/>
            <person name="Takaki Y."/>
            <person name="Nishi S."/>
            <person name="Hori S."/>
            <person name="Arai W."/>
            <person name="Tsubouchi T."/>
            <person name="Morono Y."/>
            <person name="Uchiyama I."/>
            <person name="Ito T."/>
            <person name="Fujiyama A."/>
            <person name="Inagaki F."/>
            <person name="Takami H."/>
        </authorList>
    </citation>
    <scope>NUCLEOTIDE SEQUENCE</scope>
    <source>
        <strain evidence="3">Expedition CK06-06</strain>
    </source>
</reference>
<evidence type="ECO:0000256" key="1">
    <source>
        <dbReference type="ARBA" id="ARBA00022553"/>
    </source>
</evidence>
<feature type="domain" description="Response regulatory" evidence="2">
    <location>
        <begin position="1"/>
        <end position="108"/>
    </location>
</feature>
<dbReference type="SMART" id="SM00448">
    <property type="entry name" value="REC"/>
    <property type="match status" value="1"/>
</dbReference>
<name>X1T2B2_9ZZZZ</name>
<feature type="non-terminal residue" evidence="3">
    <location>
        <position position="1"/>
    </location>
</feature>
<keyword evidence="1" id="KW-0597">Phosphoprotein</keyword>
<accession>X1T2B2</accession>
<gene>
    <name evidence="3" type="ORF">S12H4_37440</name>
</gene>
<dbReference type="AlphaFoldDB" id="X1T2B2"/>
<evidence type="ECO:0000313" key="3">
    <source>
        <dbReference type="EMBL" id="GAI99353.1"/>
    </source>
</evidence>
<dbReference type="SUPFAM" id="SSF52172">
    <property type="entry name" value="CheY-like"/>
    <property type="match status" value="1"/>
</dbReference>
<protein>
    <recommendedName>
        <fullName evidence="2">Response regulatory domain-containing protein</fullName>
    </recommendedName>
</protein>
<dbReference type="GO" id="GO:0000160">
    <property type="term" value="P:phosphorelay signal transduction system"/>
    <property type="evidence" value="ECO:0007669"/>
    <property type="project" value="InterPro"/>
</dbReference>
<dbReference type="InterPro" id="IPR050595">
    <property type="entry name" value="Bact_response_regulator"/>
</dbReference>
<dbReference type="PANTHER" id="PTHR44591">
    <property type="entry name" value="STRESS RESPONSE REGULATOR PROTEIN 1"/>
    <property type="match status" value="1"/>
</dbReference>
<dbReference type="EMBL" id="BARW01022431">
    <property type="protein sequence ID" value="GAI99353.1"/>
    <property type="molecule type" value="Genomic_DNA"/>
</dbReference>
<dbReference type="InterPro" id="IPR011006">
    <property type="entry name" value="CheY-like_superfamily"/>
</dbReference>
<comment type="caution">
    <text evidence="3">The sequence shown here is derived from an EMBL/GenBank/DDBJ whole genome shotgun (WGS) entry which is preliminary data.</text>
</comment>
<sequence length="116" mass="13037">DEIIRELFKETLEELGHRVMAAKTSHEGLELAKQQKIDLVFLDLKMPEMDGAETFRHIRAMKPQLPVIIITGYPGNDIMARALAHGPFSVMNKPFSESDIIAAVSIFLVHYCQCLG</sequence>
<dbReference type="PANTHER" id="PTHR44591:SF3">
    <property type="entry name" value="RESPONSE REGULATORY DOMAIN-CONTAINING PROTEIN"/>
    <property type="match status" value="1"/>
</dbReference>
<organism evidence="3">
    <name type="scientific">marine sediment metagenome</name>
    <dbReference type="NCBI Taxonomy" id="412755"/>
    <lineage>
        <taxon>unclassified sequences</taxon>
        <taxon>metagenomes</taxon>
        <taxon>ecological metagenomes</taxon>
    </lineage>
</organism>
<dbReference type="Pfam" id="PF00072">
    <property type="entry name" value="Response_reg"/>
    <property type="match status" value="1"/>
</dbReference>
<dbReference type="Gene3D" id="3.40.50.2300">
    <property type="match status" value="1"/>
</dbReference>
<dbReference type="InterPro" id="IPR001789">
    <property type="entry name" value="Sig_transdc_resp-reg_receiver"/>
</dbReference>
<proteinExistence type="predicted"/>
<dbReference type="PROSITE" id="PS50110">
    <property type="entry name" value="RESPONSE_REGULATORY"/>
    <property type="match status" value="1"/>
</dbReference>